<dbReference type="AlphaFoldDB" id="A0A842I505"/>
<keyword evidence="2" id="KW-1185">Reference proteome</keyword>
<accession>A0A842I505</accession>
<evidence type="ECO:0000313" key="1">
    <source>
        <dbReference type="EMBL" id="MBC2834493.1"/>
    </source>
</evidence>
<evidence type="ECO:0000313" key="2">
    <source>
        <dbReference type="Proteomes" id="UP000555411"/>
    </source>
</evidence>
<dbReference type="Proteomes" id="UP000555411">
    <property type="component" value="Unassembled WGS sequence"/>
</dbReference>
<dbReference type="RefSeq" id="WP_185796091.1">
    <property type="nucleotide sequence ID" value="NZ_JACLQD010000001.1"/>
</dbReference>
<comment type="caution">
    <text evidence="1">The sequence shown here is derived from an EMBL/GenBank/DDBJ whole genome shotgun (WGS) entry which is preliminary data.</text>
</comment>
<protein>
    <submittedName>
        <fullName evidence="1">Uncharacterized protein</fullName>
    </submittedName>
</protein>
<name>A0A842I505_9RHOB</name>
<reference evidence="1 2" key="1">
    <citation type="journal article" date="2017" name="Int. J. Syst. Evol. Microbiol.">
        <title>Gemmobacter straminiformis sp. nov., isolated from an artificial fountain.</title>
        <authorList>
            <person name="Kang J.Y."/>
            <person name="Kim M.J."/>
            <person name="Chun J."/>
            <person name="Son K.P."/>
            <person name="Jahng K.Y."/>
        </authorList>
    </citation>
    <scope>NUCLEOTIDE SEQUENCE [LARGE SCALE GENOMIC DNA]</scope>
    <source>
        <strain evidence="1 2">CAM-8</strain>
    </source>
</reference>
<proteinExistence type="predicted"/>
<dbReference type="EMBL" id="JACLQD010000001">
    <property type="protein sequence ID" value="MBC2834493.1"/>
    <property type="molecule type" value="Genomic_DNA"/>
</dbReference>
<gene>
    <name evidence="1" type="ORF">H7F16_03180</name>
</gene>
<organism evidence="1 2">
    <name type="scientific">Paragemmobacter straminiformis</name>
    <dbReference type="NCBI Taxonomy" id="2045119"/>
    <lineage>
        <taxon>Bacteria</taxon>
        <taxon>Pseudomonadati</taxon>
        <taxon>Pseudomonadota</taxon>
        <taxon>Alphaproteobacteria</taxon>
        <taxon>Rhodobacterales</taxon>
        <taxon>Paracoccaceae</taxon>
        <taxon>Paragemmobacter</taxon>
    </lineage>
</organism>
<sequence length="231" mass="25951">MIGSDDPLTDALNDLTGPELSCYCPCAGRDVSLALAWFGSRFDRFVFCDRGYRRENMTGRDAVPANWKRIHVVPEERRRPDERPDRSFMPKVIETWHRPDGSAVVLEFRAEPAEDCLTARFAAGTISALLHINDGVGEGGSNLWFLGTPGQCQAQASRCLLPEVEARLADEALIITDGMLTDREFANSRPFRRNGRSWKPIADLDATRERGHGVTVWRTTLMREVQDDFAP</sequence>